<feature type="short sequence motif" description="GyrA-box" evidence="9">
    <location>
        <begin position="523"/>
        <end position="529"/>
    </location>
</feature>
<evidence type="ECO:0000256" key="10">
    <source>
        <dbReference type="PROSITE-ProRule" id="PRU01384"/>
    </source>
</evidence>
<dbReference type="SUPFAM" id="SSF56719">
    <property type="entry name" value="Type II DNA topoisomerase"/>
    <property type="match status" value="1"/>
</dbReference>
<keyword evidence="6 9" id="KW-0238">DNA-binding</keyword>
<dbReference type="Gene3D" id="1.10.268.10">
    <property type="entry name" value="Topoisomerase, domain 3"/>
    <property type="match status" value="1"/>
</dbReference>
<comment type="miscellaneous">
    <text evidence="9">Few gyrases are as efficient as E.coli at forming negative supercoils. Not all organisms have 2 type II topoisomerases; in organisms with a single type II topoisomerase this enzyme also has to decatenate newly replicated chromosomes.</text>
</comment>
<dbReference type="Pfam" id="PF00521">
    <property type="entry name" value="DNA_topoisoIV"/>
    <property type="match status" value="1"/>
</dbReference>
<name>A0A0G1QUE7_9BACT</name>
<dbReference type="PANTHER" id="PTHR43493:SF5">
    <property type="entry name" value="DNA GYRASE SUBUNIT A, CHLOROPLASTIC_MITOCHONDRIAL"/>
    <property type="match status" value="1"/>
</dbReference>
<dbReference type="FunFam" id="2.120.10.90:FF:000005">
    <property type="entry name" value="DNA topoisomerase 4 subunit A"/>
    <property type="match status" value="1"/>
</dbReference>
<dbReference type="NCBIfam" id="NF004043">
    <property type="entry name" value="PRK05560.1"/>
    <property type="match status" value="1"/>
</dbReference>
<dbReference type="InterPro" id="IPR050220">
    <property type="entry name" value="Type_II_DNA_Topoisomerases"/>
</dbReference>
<dbReference type="FunFam" id="1.10.268.10:FF:000001">
    <property type="entry name" value="DNA gyrase subunit A"/>
    <property type="match status" value="1"/>
</dbReference>
<evidence type="ECO:0000256" key="4">
    <source>
        <dbReference type="ARBA" id="ARBA00022840"/>
    </source>
</evidence>
<dbReference type="FunFam" id="3.30.1360.40:FF:000002">
    <property type="entry name" value="DNA gyrase subunit A"/>
    <property type="match status" value="1"/>
</dbReference>
<dbReference type="GO" id="GO:0006261">
    <property type="term" value="P:DNA-templated DNA replication"/>
    <property type="evidence" value="ECO:0007669"/>
    <property type="project" value="UniProtKB-UniRule"/>
</dbReference>
<evidence type="ECO:0000256" key="7">
    <source>
        <dbReference type="ARBA" id="ARBA00023235"/>
    </source>
</evidence>
<dbReference type="NCBIfam" id="NF004044">
    <property type="entry name" value="PRK05561.1"/>
    <property type="match status" value="1"/>
</dbReference>
<comment type="caution">
    <text evidence="12">The sequence shown here is derived from an EMBL/GenBank/DDBJ whole genome shotgun (WGS) entry which is preliminary data.</text>
</comment>
<protein>
    <recommendedName>
        <fullName evidence="9">DNA gyrase subunit A</fullName>
        <ecNumber evidence="9">5.6.2.2</ecNumber>
    </recommendedName>
</protein>
<dbReference type="GO" id="GO:0005737">
    <property type="term" value="C:cytoplasm"/>
    <property type="evidence" value="ECO:0007669"/>
    <property type="project" value="UniProtKB-SubCell"/>
</dbReference>
<dbReference type="InterPro" id="IPR013757">
    <property type="entry name" value="Topo_IIA_A_a_sf"/>
</dbReference>
<organism evidence="12 13">
    <name type="scientific">Candidatus Nomurabacteria bacterium GW2011_GWA1_46_11</name>
    <dbReference type="NCBI Taxonomy" id="1618732"/>
    <lineage>
        <taxon>Bacteria</taxon>
        <taxon>Candidatus Nomuraibacteriota</taxon>
    </lineage>
</organism>
<gene>
    <name evidence="9" type="primary">gyrA</name>
    <name evidence="12" type="ORF">UX31_C0017G0007</name>
</gene>
<sequence length="806" mass="89469">MASRIGKEITETEITKELKESYLDYAMSVIVGRALPDVRDGLKPVHRRILWAMWNSGVTHSAKYRKSANIVGEVMGNYHPHGDVALYDAVARMAQDYSLRYPLIDGQGNWGNIDGDPPAAMRYTECRLSKIAEELLVDIEKDTVDLIPNYDDSRKEPVVMPSRFPNLLANGSDGIAVGMATKIPPHNLGEVIDATIHLIENPKTTSEDIMEFIKGPDFPTGGVIYDRKAIVAAYVSGRGGITARAKVDVGEKDIVITEIPYQINKSDLLVKMAELVNDKRIEGIRDIRDESDKDGMRVVVEFKQSAVPQKIMNQLWKHTELQKDFHLNMVALADGIKPETMSIKDVIVNFVEHRQKVVSRRAKYDLERAKERAHILEGLSKALDNIDKVIDTIKKSADRDAAKENLIKKFKLTEVQSVAILEMRLQALAALERKKVEDELKEKRVLIKELTELLANPKKILGVVKSELVEIKKNYGDERRTKIVSGGLKEFSVEDLVPKEETIITMSGDGYIKRIPPATFHSQHRGGKGLIGSSVGEEDILAHFLGANTHDDILFFTDRGRVFQTKVYEIPQGTRVSKGRAVHNFLELPSEERISAIINYSNEGTDKEKSLFMATERGVVKKTTLKDFANIRRTGIIAINLKEKDALKWVTLAGKGDEVIMVTKGGKSIRFKESDTRAMGRSAAGVKGISLKGGDIVSSFDIIKGDDKVEFLVVMENGYGKRTPLSQYKVQRRGGSGIITAKVTNKTGGVVSSHVIINEGELLAISKKGQVIRTKIQDIRKTGRAAQGVRIMTLKSGDKLAGTVVL</sequence>
<comment type="catalytic activity">
    <reaction evidence="1 9 10">
        <text>ATP-dependent breakage, passage and rejoining of double-stranded DNA.</text>
        <dbReference type="EC" id="5.6.2.2"/>
    </reaction>
</comment>
<dbReference type="InterPro" id="IPR002205">
    <property type="entry name" value="Topo_IIA_dom_A"/>
</dbReference>
<evidence type="ECO:0000256" key="8">
    <source>
        <dbReference type="ARBA" id="ARBA00063644"/>
    </source>
</evidence>
<proteinExistence type="inferred from homology"/>
<comment type="function">
    <text evidence="9">A type II topoisomerase that negatively supercoils closed circular double-stranded (ds) DNA in an ATP-dependent manner to modulate DNA topology and maintain chromosomes in an underwound state. Negative supercoiling favors strand separation, and DNA replication, transcription, recombination and repair, all of which involve strand separation. Also able to catalyze the interconversion of other topological isomers of dsDNA rings, including catenanes and knotted rings. Type II topoisomerases break and join 2 DNA strands simultaneously in an ATP-dependent manner.</text>
</comment>
<comment type="subcellular location">
    <subcellularLocation>
        <location evidence="9">Cytoplasm</location>
    </subcellularLocation>
</comment>
<evidence type="ECO:0000256" key="3">
    <source>
        <dbReference type="ARBA" id="ARBA00022741"/>
    </source>
</evidence>
<keyword evidence="9" id="KW-0963">Cytoplasm</keyword>
<keyword evidence="5 9" id="KW-0799">Topoisomerase</keyword>
<dbReference type="InterPro" id="IPR035516">
    <property type="entry name" value="Gyrase/topoIV_suA_C"/>
</dbReference>
<dbReference type="Pfam" id="PF03989">
    <property type="entry name" value="DNA_gyraseA_C"/>
    <property type="match status" value="6"/>
</dbReference>
<dbReference type="FunFam" id="3.90.199.10:FF:000001">
    <property type="entry name" value="DNA gyrase subunit A"/>
    <property type="match status" value="1"/>
</dbReference>
<evidence type="ECO:0000313" key="12">
    <source>
        <dbReference type="EMBL" id="KKU21423.1"/>
    </source>
</evidence>
<comment type="similarity">
    <text evidence="2 9">Belongs to the type II topoisomerase GyrA/ParC subunit family.</text>
</comment>
<dbReference type="InterPro" id="IPR006691">
    <property type="entry name" value="GyrA/parC_rep"/>
</dbReference>
<dbReference type="Gene3D" id="2.120.10.90">
    <property type="entry name" value="DNA gyrase/topoisomerase IV, subunit A, C-terminal"/>
    <property type="match status" value="1"/>
</dbReference>
<dbReference type="GO" id="GO:0006265">
    <property type="term" value="P:DNA topological change"/>
    <property type="evidence" value="ECO:0007669"/>
    <property type="project" value="UniProtKB-UniRule"/>
</dbReference>
<dbReference type="PATRIC" id="fig|1618732.3.peg.646"/>
<dbReference type="CDD" id="cd00187">
    <property type="entry name" value="TOP4c"/>
    <property type="match status" value="1"/>
</dbReference>
<feature type="domain" description="Topo IIA-type catalytic" evidence="11">
    <location>
        <begin position="35"/>
        <end position="496"/>
    </location>
</feature>
<dbReference type="Proteomes" id="UP000034107">
    <property type="component" value="Unassembled WGS sequence"/>
</dbReference>
<dbReference type="GO" id="GO:0003677">
    <property type="term" value="F:DNA binding"/>
    <property type="evidence" value="ECO:0007669"/>
    <property type="project" value="UniProtKB-UniRule"/>
</dbReference>
<dbReference type="EMBL" id="LCLS01000017">
    <property type="protein sequence ID" value="KKU21423.1"/>
    <property type="molecule type" value="Genomic_DNA"/>
</dbReference>
<dbReference type="EC" id="5.6.2.2" evidence="9"/>
<dbReference type="AlphaFoldDB" id="A0A0G1QUE7"/>
<keyword evidence="7 9" id="KW-0413">Isomerase</keyword>
<dbReference type="GO" id="GO:0034335">
    <property type="term" value="F:DNA negative supercoiling activity"/>
    <property type="evidence" value="ECO:0007669"/>
    <property type="project" value="UniProtKB-ARBA"/>
</dbReference>
<dbReference type="PANTHER" id="PTHR43493">
    <property type="entry name" value="DNA GYRASE/TOPOISOMERASE SUBUNIT A"/>
    <property type="match status" value="1"/>
</dbReference>
<keyword evidence="4 9" id="KW-0067">ATP-binding</keyword>
<evidence type="ECO:0000256" key="6">
    <source>
        <dbReference type="ARBA" id="ARBA00023125"/>
    </source>
</evidence>
<evidence type="ECO:0000313" key="13">
    <source>
        <dbReference type="Proteomes" id="UP000034107"/>
    </source>
</evidence>
<comment type="subunit">
    <text evidence="8">Heterotetramer composed of ParC and ParE.</text>
</comment>
<evidence type="ECO:0000259" key="11">
    <source>
        <dbReference type="PROSITE" id="PS52040"/>
    </source>
</evidence>
<dbReference type="SMART" id="SM00434">
    <property type="entry name" value="TOP4c"/>
    <property type="match status" value="1"/>
</dbReference>
<dbReference type="Gene3D" id="3.30.1360.40">
    <property type="match status" value="1"/>
</dbReference>
<evidence type="ECO:0000256" key="5">
    <source>
        <dbReference type="ARBA" id="ARBA00023029"/>
    </source>
</evidence>
<evidence type="ECO:0000256" key="2">
    <source>
        <dbReference type="ARBA" id="ARBA00008263"/>
    </source>
</evidence>
<dbReference type="PROSITE" id="PS52040">
    <property type="entry name" value="TOPO_IIA"/>
    <property type="match status" value="1"/>
</dbReference>
<dbReference type="Gene3D" id="3.90.199.10">
    <property type="entry name" value="Topoisomerase II, domain 5"/>
    <property type="match status" value="1"/>
</dbReference>
<dbReference type="InterPro" id="IPR005743">
    <property type="entry name" value="GyrA"/>
</dbReference>
<evidence type="ECO:0000256" key="1">
    <source>
        <dbReference type="ARBA" id="ARBA00000185"/>
    </source>
</evidence>
<dbReference type="HAMAP" id="MF_01897">
    <property type="entry name" value="GyrA"/>
    <property type="match status" value="1"/>
</dbReference>
<dbReference type="NCBIfam" id="TIGR01063">
    <property type="entry name" value="gyrA"/>
    <property type="match status" value="1"/>
</dbReference>
<feature type="active site" description="O-(5'-phospho-DNA)-tyrosine intermediate" evidence="9 10">
    <location>
        <position position="123"/>
    </location>
</feature>
<dbReference type="SUPFAM" id="SSF101904">
    <property type="entry name" value="GyrA/ParC C-terminal domain-like"/>
    <property type="match status" value="1"/>
</dbReference>
<dbReference type="GO" id="GO:0005694">
    <property type="term" value="C:chromosome"/>
    <property type="evidence" value="ECO:0007669"/>
    <property type="project" value="InterPro"/>
</dbReference>
<keyword evidence="3 9" id="KW-0547">Nucleotide-binding</keyword>
<dbReference type="GO" id="GO:0005524">
    <property type="term" value="F:ATP binding"/>
    <property type="evidence" value="ECO:0007669"/>
    <property type="project" value="UniProtKB-UniRule"/>
</dbReference>
<dbReference type="GO" id="GO:0009330">
    <property type="term" value="C:DNA topoisomerase type II (double strand cut, ATP-hydrolyzing) complex"/>
    <property type="evidence" value="ECO:0007669"/>
    <property type="project" value="TreeGrafter"/>
</dbReference>
<reference evidence="12 13" key="1">
    <citation type="journal article" date="2015" name="Nature">
        <title>rRNA introns, odd ribosomes, and small enigmatic genomes across a large radiation of phyla.</title>
        <authorList>
            <person name="Brown C.T."/>
            <person name="Hug L.A."/>
            <person name="Thomas B.C."/>
            <person name="Sharon I."/>
            <person name="Castelle C.J."/>
            <person name="Singh A."/>
            <person name="Wilkins M.J."/>
            <person name="Williams K.H."/>
            <person name="Banfield J.F."/>
        </authorList>
    </citation>
    <scope>NUCLEOTIDE SEQUENCE [LARGE SCALE GENOMIC DNA]</scope>
</reference>
<accession>A0A0G1QUE7</accession>
<comment type="subunit">
    <text evidence="9">Heterotetramer, composed of two GyrA and two GyrB chains. In the heterotetramer, GyrA contains the active site tyrosine that forms a transient covalent intermediate with DNA, while GyrB binds cofactors and catalyzes ATP hydrolysis.</text>
</comment>
<dbReference type="InterPro" id="IPR013760">
    <property type="entry name" value="Topo_IIA-like_dom_sf"/>
</dbReference>
<dbReference type="InterPro" id="IPR013758">
    <property type="entry name" value="Topo_IIA_A/C_ab"/>
</dbReference>
<evidence type="ECO:0000256" key="9">
    <source>
        <dbReference type="HAMAP-Rule" id="MF_01897"/>
    </source>
</evidence>